<evidence type="ECO:0000259" key="1">
    <source>
        <dbReference type="Pfam" id="PF14417"/>
    </source>
</evidence>
<comment type="caution">
    <text evidence="2">The sequence shown here is derived from an EMBL/GenBank/DDBJ whole genome shotgun (WGS) entry which is preliminary data.</text>
</comment>
<proteinExistence type="predicted"/>
<evidence type="ECO:0000313" key="3">
    <source>
        <dbReference type="Proteomes" id="UP000655759"/>
    </source>
</evidence>
<dbReference type="RefSeq" id="WP_205098014.1">
    <property type="nucleotide sequence ID" value="NZ_CAJNAQ010000002.1"/>
</dbReference>
<organism evidence="2 3">
    <name type="scientific">Candidatus Nitrosotenuis uzonensis</name>
    <dbReference type="NCBI Taxonomy" id="1407055"/>
    <lineage>
        <taxon>Archaea</taxon>
        <taxon>Nitrososphaerota</taxon>
        <taxon>Candidatus Nitrosotenuis</taxon>
    </lineage>
</organism>
<reference evidence="2" key="1">
    <citation type="submission" date="2021-02" db="EMBL/GenBank/DDBJ databases">
        <authorList>
            <person name="Han P."/>
        </authorList>
    </citation>
    <scope>NUCLEOTIDE SEQUENCE</scope>
    <source>
        <strain evidence="2">Candidatus Nitrosotenuis uzonensis 5A</strain>
    </source>
</reference>
<sequence>MSEQGEPVKFIQDLKEKVSLVMFYEDMAYSRSLEYLFLRLGLERGQKIMYLLRDTAKNVEDHAILSGIDPSLIRSKVQVFNTTAQKREHIIHAVEAFIATQKNTPARLILQNNEFSTEQQTDLIRIESALSELYAKNNISVLVSYDAEPLSDASFMQQVINMHDHVIFAPTFGKGLVIKTR</sequence>
<evidence type="ECO:0000313" key="2">
    <source>
        <dbReference type="EMBL" id="CAE6487322.1"/>
    </source>
</evidence>
<feature type="domain" description="MEDS" evidence="1">
    <location>
        <begin position="21"/>
        <end position="163"/>
    </location>
</feature>
<protein>
    <recommendedName>
        <fullName evidence="1">MEDS domain-containing protein</fullName>
    </recommendedName>
</protein>
<dbReference type="InterPro" id="IPR025847">
    <property type="entry name" value="MEDS_domain"/>
</dbReference>
<gene>
    <name evidence="2" type="ORF">NUZ5A_20296</name>
</gene>
<dbReference type="AlphaFoldDB" id="A0A812EY02"/>
<dbReference type="Proteomes" id="UP000655759">
    <property type="component" value="Unassembled WGS sequence"/>
</dbReference>
<dbReference type="Pfam" id="PF14417">
    <property type="entry name" value="MEDS"/>
    <property type="match status" value="1"/>
</dbReference>
<accession>A0A812EY02</accession>
<dbReference type="EMBL" id="CAJNAQ010000002">
    <property type="protein sequence ID" value="CAE6487322.1"/>
    <property type="molecule type" value="Genomic_DNA"/>
</dbReference>
<name>A0A812EY02_9ARCH</name>